<dbReference type="OrthoDB" id="1741719at2759"/>
<evidence type="ECO:0000256" key="2">
    <source>
        <dbReference type="ARBA" id="ARBA00007306"/>
    </source>
</evidence>
<dbReference type="FunFam" id="2.130.10.10:FF:000075">
    <property type="entry name" value="Protein HIRA"/>
    <property type="match status" value="1"/>
</dbReference>
<dbReference type="PROSITE" id="PS50294">
    <property type="entry name" value="WD_REPEATS_REGION"/>
    <property type="match status" value="3"/>
</dbReference>
<evidence type="ECO:0000313" key="14">
    <source>
        <dbReference type="Proteomes" id="UP000085678"/>
    </source>
</evidence>
<keyword evidence="5 10" id="KW-0156">Chromatin regulator</keyword>
<feature type="repeat" description="WD" evidence="9">
    <location>
        <begin position="128"/>
        <end position="160"/>
    </location>
</feature>
<feature type="region of interest" description="Disordered" evidence="11">
    <location>
        <begin position="564"/>
        <end position="626"/>
    </location>
</feature>
<dbReference type="SUPFAM" id="SSF50978">
    <property type="entry name" value="WD40 repeat-like"/>
    <property type="match status" value="1"/>
</dbReference>
<dbReference type="Gene3D" id="2.130.10.10">
    <property type="entry name" value="YVTN repeat-like/Quinoprotein amine dehydrogenase"/>
    <property type="match status" value="2"/>
</dbReference>
<dbReference type="PANTHER" id="PTHR13831">
    <property type="entry name" value="MEMBER OF THE HIR1 FAMILY OF WD-REPEAT PROTEINS"/>
    <property type="match status" value="1"/>
</dbReference>
<evidence type="ECO:0000256" key="7">
    <source>
        <dbReference type="ARBA" id="ARBA00023163"/>
    </source>
</evidence>
<dbReference type="GO" id="GO:0006351">
    <property type="term" value="P:DNA-templated transcription"/>
    <property type="evidence" value="ECO:0007669"/>
    <property type="project" value="InterPro"/>
</dbReference>
<dbReference type="InterPro" id="IPR015943">
    <property type="entry name" value="WD40/YVTN_repeat-like_dom_sf"/>
</dbReference>
<feature type="compositionally biased region" description="Low complexity" evidence="11">
    <location>
        <begin position="471"/>
        <end position="492"/>
    </location>
</feature>
<evidence type="ECO:0000256" key="11">
    <source>
        <dbReference type="SAM" id="MobiDB-lite"/>
    </source>
</evidence>
<dbReference type="RefSeq" id="XP_013416657.1">
    <property type="nucleotide sequence ID" value="XM_013561203.1"/>
</dbReference>
<dbReference type="PANTHER" id="PTHR13831:SF0">
    <property type="entry name" value="PROTEIN HIRA"/>
    <property type="match status" value="1"/>
</dbReference>
<proteinExistence type="inferred from homology"/>
<dbReference type="InterPro" id="IPR031120">
    <property type="entry name" value="HIR1-like"/>
</dbReference>
<dbReference type="GO" id="GO:0000785">
    <property type="term" value="C:chromatin"/>
    <property type="evidence" value="ECO:0007669"/>
    <property type="project" value="TreeGrafter"/>
</dbReference>
<dbReference type="InterPro" id="IPR036322">
    <property type="entry name" value="WD40_repeat_dom_sf"/>
</dbReference>
<evidence type="ECO:0000256" key="3">
    <source>
        <dbReference type="ARBA" id="ARBA00022574"/>
    </source>
</evidence>
<dbReference type="FunCoup" id="A0A1S3K2B2">
    <property type="interactions" value="2433"/>
</dbReference>
<sequence>MKLLKPAWISHDGKPIFSIDIHPDRSRVATGGQGEDSGGKIVIWNMAPVRDEKSEKDESVPKMLCQMDNHLACVNCVRWSNNGRYLASGSDDKLVMIWQTSRYAGPSTVFGSTGTVTNVEQWRCVFTLRGHSGDVLDLAWSPHDVWLATCSIDNTIVVWNAQKFPEQVAVLNGHRSLVKGVTWDPVGTYLASQSDDKTIRVWRTSDWQQEKAITEPFEECGGTTHVLRLGWSPDGFYVVSAHAMNNSGPTAQIIERDGWKTNMDFVGHRKAVTVVRFNPNLFSKKISEGADKPQQYSCCAIGSRDRSISIWLTALKRPLVVTHDLFNSSILDITWDKTGFECMCCSWDGTVAYLEFSPEEIGTPLTPDEKMQVLEKVYGKTFASAPNGNCVANQIIETAAMLELRQKQTEERDKQKTPGSAATPATPVANGGTPAGTPVKVLNNKQIETKTADGRRRITPIFLAAAADIAGDDPIPFGQKEPTFTSSETPSTIVVEKRNEVTGPVRKSPYSDNSRSQSVVDASGAKVPTTPGAASNKPHTPSAVISPITPIKPMSLQEARIEALKKPGSATSHEKHKDKERKEKDKPNKISVKRKLDAGGSQKRPRKEKEIHRASATATVLHTPTAPAVGATETRVIYSTSGLQLPVPKVEKSASVQIGGSVGSDDQLVLVLENEVVGGPSNLHRVKCLKGGQQQWESVLASKGVVIAGNSNVCCCACEDSSLHIYSPAGRKLCPSMMLHSQLSILHVIGYYVMAVTSQGGLYVWNVQSMTAVIKNESVISIIPGNNVQIESSMLTAQGIPVISLSTGKAYTFKPDMGAWVQLASSGDPLASCSDHHSCIPKEGGHKMTGPLSALQLKKQRASQQAGQLFRTGHVAQQASTMTHLENQVAAALALKSSQEYKFWLLTYMRYLVQEGVEAKIREVCDELLGPVYKSKTASSWESHTLGLGKRHLLQEILPIVGSNLRFQRLFTEYKEQLDTAKL</sequence>
<organism evidence="14 15">
    <name type="scientific">Lingula anatina</name>
    <name type="common">Brachiopod</name>
    <name type="synonym">Lingula unguis</name>
    <dbReference type="NCBI Taxonomy" id="7574"/>
    <lineage>
        <taxon>Eukaryota</taxon>
        <taxon>Metazoa</taxon>
        <taxon>Spiralia</taxon>
        <taxon>Lophotrochozoa</taxon>
        <taxon>Brachiopoda</taxon>
        <taxon>Linguliformea</taxon>
        <taxon>Lingulata</taxon>
        <taxon>Lingulida</taxon>
        <taxon>Linguloidea</taxon>
        <taxon>Lingulidae</taxon>
        <taxon>Lingula</taxon>
    </lineage>
</organism>
<comment type="function">
    <text evidence="10">Required for replication-independent chromatin assembly and for the periodic repression of histone gene transcription during the cell cycle.</text>
</comment>
<dbReference type="GO" id="GO:0005634">
    <property type="term" value="C:nucleus"/>
    <property type="evidence" value="ECO:0007669"/>
    <property type="project" value="UniProtKB-SubCell"/>
</dbReference>
<dbReference type="STRING" id="7574.A0A1S3K2B2"/>
<keyword evidence="4 10" id="KW-0677">Repeat</keyword>
<feature type="region of interest" description="Disordered" evidence="11">
    <location>
        <begin position="407"/>
        <end position="439"/>
    </location>
</feature>
<evidence type="ECO:0000256" key="10">
    <source>
        <dbReference type="RuleBase" id="RU364014"/>
    </source>
</evidence>
<keyword evidence="3 9" id="KW-0853">WD repeat</keyword>
<dbReference type="GO" id="GO:0000417">
    <property type="term" value="C:HIR complex"/>
    <property type="evidence" value="ECO:0007669"/>
    <property type="project" value="TreeGrafter"/>
</dbReference>
<dbReference type="GO" id="GO:0006338">
    <property type="term" value="P:chromatin remodeling"/>
    <property type="evidence" value="ECO:0007669"/>
    <property type="project" value="InterPro"/>
</dbReference>
<dbReference type="InterPro" id="IPR001680">
    <property type="entry name" value="WD40_rpt"/>
</dbReference>
<feature type="compositionally biased region" description="Polar residues" evidence="11">
    <location>
        <begin position="510"/>
        <end position="520"/>
    </location>
</feature>
<dbReference type="GeneID" id="106178137"/>
<feature type="region of interest" description="Disordered" evidence="11">
    <location>
        <begin position="471"/>
        <end position="550"/>
    </location>
</feature>
<comment type="similarity">
    <text evidence="2 10">Belongs to the WD repeat HIR1 family.</text>
</comment>
<protein>
    <recommendedName>
        <fullName evidence="10">Protein HIRA</fullName>
    </recommendedName>
</protein>
<evidence type="ECO:0000256" key="8">
    <source>
        <dbReference type="ARBA" id="ARBA00023242"/>
    </source>
</evidence>
<dbReference type="KEGG" id="lak:106178137"/>
<dbReference type="AlphaFoldDB" id="A0A1S3K2B2"/>
<feature type="repeat" description="WD" evidence="9">
    <location>
        <begin position="171"/>
        <end position="212"/>
    </location>
</feature>
<keyword evidence="14" id="KW-1185">Reference proteome</keyword>
<keyword evidence="6 10" id="KW-0805">Transcription regulation</keyword>
<feature type="compositionally biased region" description="Basic and acidic residues" evidence="11">
    <location>
        <begin position="407"/>
        <end position="416"/>
    </location>
</feature>
<evidence type="ECO:0000259" key="12">
    <source>
        <dbReference type="Pfam" id="PF07569"/>
    </source>
</evidence>
<dbReference type="Pfam" id="PF24105">
    <property type="entry name" value="Beta-prop_CAF1B_HIR1"/>
    <property type="match status" value="1"/>
</dbReference>
<gene>
    <name evidence="15" type="primary">LOC106178137</name>
</gene>
<evidence type="ECO:0000256" key="4">
    <source>
        <dbReference type="ARBA" id="ARBA00022737"/>
    </source>
</evidence>
<feature type="repeat" description="WD" evidence="9">
    <location>
        <begin position="67"/>
        <end position="99"/>
    </location>
</feature>
<evidence type="ECO:0000313" key="15">
    <source>
        <dbReference type="RefSeq" id="XP_013416657.1"/>
    </source>
</evidence>
<dbReference type="InParanoid" id="A0A1S3K2B2"/>
<evidence type="ECO:0000256" key="9">
    <source>
        <dbReference type="PROSITE-ProRule" id="PRU00221"/>
    </source>
</evidence>
<keyword evidence="8 10" id="KW-0539">Nucleus</keyword>
<accession>A0A1S3K2B2</accession>
<dbReference type="GO" id="GO:0006355">
    <property type="term" value="P:regulation of DNA-templated transcription"/>
    <property type="evidence" value="ECO:0007669"/>
    <property type="project" value="InterPro"/>
</dbReference>
<reference evidence="15" key="1">
    <citation type="submission" date="2025-08" db="UniProtKB">
        <authorList>
            <consortium name="RefSeq"/>
        </authorList>
    </citation>
    <scope>IDENTIFICATION</scope>
    <source>
        <tissue evidence="15">Gonads</tissue>
    </source>
</reference>
<feature type="compositionally biased region" description="Basic and acidic residues" evidence="11">
    <location>
        <begin position="572"/>
        <end position="588"/>
    </location>
</feature>
<dbReference type="Proteomes" id="UP000085678">
    <property type="component" value="Unplaced"/>
</dbReference>
<keyword evidence="7 10" id="KW-0804">Transcription</keyword>
<dbReference type="Pfam" id="PF07569">
    <property type="entry name" value="Hira"/>
    <property type="match status" value="1"/>
</dbReference>
<feature type="domain" description="CAF1B/HIR1 beta-propeller" evidence="13">
    <location>
        <begin position="1"/>
        <end position="361"/>
    </location>
</feature>
<dbReference type="InterPro" id="IPR055410">
    <property type="entry name" value="Beta-prop_CAF1B_HIR1"/>
</dbReference>
<name>A0A1S3K2B2_LINAN</name>
<keyword evidence="10" id="KW-0678">Repressor</keyword>
<comment type="subcellular location">
    <subcellularLocation>
        <location evidence="1 10">Nucleus</location>
    </subcellularLocation>
</comment>
<dbReference type="CDD" id="cd00200">
    <property type="entry name" value="WD40"/>
    <property type="match status" value="1"/>
</dbReference>
<evidence type="ECO:0000259" key="13">
    <source>
        <dbReference type="Pfam" id="PF24105"/>
    </source>
</evidence>
<dbReference type="PROSITE" id="PS50082">
    <property type="entry name" value="WD_REPEATS_2"/>
    <property type="match status" value="3"/>
</dbReference>
<dbReference type="InterPro" id="IPR011494">
    <property type="entry name" value="HIRA-like_C"/>
</dbReference>
<evidence type="ECO:0000256" key="5">
    <source>
        <dbReference type="ARBA" id="ARBA00022853"/>
    </source>
</evidence>
<evidence type="ECO:0000256" key="1">
    <source>
        <dbReference type="ARBA" id="ARBA00004123"/>
    </source>
</evidence>
<dbReference type="SMART" id="SM00320">
    <property type="entry name" value="WD40"/>
    <property type="match status" value="7"/>
</dbReference>
<evidence type="ECO:0000256" key="6">
    <source>
        <dbReference type="ARBA" id="ARBA00023015"/>
    </source>
</evidence>
<feature type="domain" description="Protein HIRA-like C-terminal" evidence="12">
    <location>
        <begin position="730"/>
        <end position="928"/>
    </location>
</feature>
<dbReference type="GO" id="GO:0031491">
    <property type="term" value="F:nucleosome binding"/>
    <property type="evidence" value="ECO:0007669"/>
    <property type="project" value="TreeGrafter"/>
</dbReference>